<accession>A0AAV7JWB3</accession>
<comment type="caution">
    <text evidence="3">The sequence shown here is derived from an EMBL/GenBank/DDBJ whole genome shotgun (WGS) entry which is preliminary data.</text>
</comment>
<dbReference type="GO" id="GO:0005737">
    <property type="term" value="C:cytoplasm"/>
    <property type="evidence" value="ECO:0007669"/>
    <property type="project" value="UniProtKB-ARBA"/>
</dbReference>
<keyword evidence="1" id="KW-0175">Coiled coil</keyword>
<sequence>MTAASPCNALIASKTTSMPLISSDSVWHFSDRRKQLNHLIKDPPCSCGAGPNTFSFIYEDTNGETNEQNSISETLIPNEYKLYRHPGVLGLEPIEDKYSVRAKQHPAHMTVFPSLKPVSRKEVVLLRQTMHDMLLKLRRDNEKTEYVSPQTQLHELMDIIKKEQEVYNTVFHEIIRQVSIHCLEQGQLLSELREQYSSLFSRIPRQIRGLHDELVAQRALDRRLATELRGFQYRVSNLTGELDDLKQHEVKVSGQALSAQEDLSKALSESEKNAGLLTEYHELYELQRRRLEGVTLKISSEKELWQQTAYDLALKVSDEYNLYTIRQLQLNEKKWYQLAGHFIVLLIQTDTQKLFDIELQVNEWKDEFSTFSTELIRREESITLVLNQTLKELNSWREFLQEYLDTDGFRKYPRVEEVRDLWEYVRKWEQVLSEQGDYFNGEPLVSLQDQLKQSQKCIEAWTQISLRLFQFHPGRLLEEHSLMETTNQHFFSYQESADVRVSGENGVAEGLMRLITPLESWGQKLNVMIGNLEKHIPDQNWVKFQIQLCDWSKELEDLLKRVGTGVGTSEEGVSVIQMPHVIKSVDKWLGLMMTSVDKENAGCGDQVTSLHANLINFMIKLLLKLTESITSDLVPTAPKLTAADLKIQFSDVIHELSAVSDRIHQNCTELTAEISGKLREAGAEDPDDEVNELKLFQTETNEWIETAKKLIQELIAIDNEEIEPPKLERSTRTLLEQEGQMEVQQVEGDQIEGEQRIETQPLEDIDSEVSAICIDKNARSVSIEQLTADTQIPDITSYLEQTELPSSHAMDSINPEEVVRELGEAKIKVTELEKKILELEVEVKSKQTAEQNALEKIAQLEELVEKSKPKSSVKPASGKVTPKRTPSSQGRTAVTPSRSTK</sequence>
<name>A0AAV7JWB3_9METZ</name>
<dbReference type="EMBL" id="JAKMXF010000288">
    <property type="protein sequence ID" value="KAI6653211.1"/>
    <property type="molecule type" value="Genomic_DNA"/>
</dbReference>
<organism evidence="3 4">
    <name type="scientific">Oopsacas minuta</name>
    <dbReference type="NCBI Taxonomy" id="111878"/>
    <lineage>
        <taxon>Eukaryota</taxon>
        <taxon>Metazoa</taxon>
        <taxon>Porifera</taxon>
        <taxon>Hexactinellida</taxon>
        <taxon>Hexasterophora</taxon>
        <taxon>Lyssacinosida</taxon>
        <taxon>Leucopsacidae</taxon>
        <taxon>Oopsacas</taxon>
    </lineage>
</organism>
<dbReference type="AlphaFoldDB" id="A0AAV7JWB3"/>
<dbReference type="Pfam" id="PF10211">
    <property type="entry name" value="Ax_dynein_light"/>
    <property type="match status" value="1"/>
</dbReference>
<evidence type="ECO:0000313" key="4">
    <source>
        <dbReference type="Proteomes" id="UP001165289"/>
    </source>
</evidence>
<keyword evidence="4" id="KW-1185">Reference proteome</keyword>
<feature type="compositionally biased region" description="Polar residues" evidence="2">
    <location>
        <begin position="884"/>
        <end position="901"/>
    </location>
</feature>
<evidence type="ECO:0000256" key="2">
    <source>
        <dbReference type="SAM" id="MobiDB-lite"/>
    </source>
</evidence>
<dbReference type="Proteomes" id="UP001165289">
    <property type="component" value="Unassembled WGS sequence"/>
</dbReference>
<dbReference type="PANTHER" id="PTHR23052">
    <property type="entry name" value="AXONEMAL DYNEIN LIGHT CHAIN DOMAIN-CONTAINING PROTEIN 1"/>
    <property type="match status" value="1"/>
</dbReference>
<gene>
    <name evidence="3" type="ORF">LOD99_3736</name>
</gene>
<evidence type="ECO:0000256" key="1">
    <source>
        <dbReference type="ARBA" id="ARBA00023054"/>
    </source>
</evidence>
<proteinExistence type="predicted"/>
<protein>
    <submittedName>
        <fullName evidence="3">Axonemal dynein light chain domain-containing protein 1-like isoform X2</fullName>
    </submittedName>
</protein>
<dbReference type="InterPro" id="IPR052845">
    <property type="entry name" value="Axonemal_dynein_LC_domain"/>
</dbReference>
<feature type="region of interest" description="Disordered" evidence="2">
    <location>
        <begin position="864"/>
        <end position="901"/>
    </location>
</feature>
<reference evidence="3 4" key="1">
    <citation type="journal article" date="2023" name="BMC Biol.">
        <title>The compact genome of the sponge Oopsacas minuta (Hexactinellida) is lacking key metazoan core genes.</title>
        <authorList>
            <person name="Santini S."/>
            <person name="Schenkelaars Q."/>
            <person name="Jourda C."/>
            <person name="Duchesne M."/>
            <person name="Belahbib H."/>
            <person name="Rocher C."/>
            <person name="Selva M."/>
            <person name="Riesgo A."/>
            <person name="Vervoort M."/>
            <person name="Leys S.P."/>
            <person name="Kodjabachian L."/>
            <person name="Le Bivic A."/>
            <person name="Borchiellini C."/>
            <person name="Claverie J.M."/>
            <person name="Renard E."/>
        </authorList>
    </citation>
    <scope>NUCLEOTIDE SEQUENCE [LARGE SCALE GENOMIC DNA]</scope>
    <source>
        <strain evidence="3">SPO-2</strain>
    </source>
</reference>
<dbReference type="InterPro" id="IPR019347">
    <property type="entry name" value="Axonemal_dynein_light_chain"/>
</dbReference>
<evidence type="ECO:0000313" key="3">
    <source>
        <dbReference type="EMBL" id="KAI6653211.1"/>
    </source>
</evidence>
<dbReference type="PANTHER" id="PTHR23052:SF1">
    <property type="entry name" value="AXONEMAL DYNEIN LIGHT CHAIN DOMAIN-CONTAINING PROTEIN 1"/>
    <property type="match status" value="1"/>
</dbReference>